<evidence type="ECO:0000313" key="1">
    <source>
        <dbReference type="EMBL" id="CAK0825682.1"/>
    </source>
</evidence>
<comment type="caution">
    <text evidence="1">The sequence shown here is derived from an EMBL/GenBank/DDBJ whole genome shotgun (WGS) entry which is preliminary data.</text>
</comment>
<dbReference type="EMBL" id="CAUYUJ010009029">
    <property type="protein sequence ID" value="CAK0825682.1"/>
    <property type="molecule type" value="Genomic_DNA"/>
</dbReference>
<reference evidence="1" key="1">
    <citation type="submission" date="2023-10" db="EMBL/GenBank/DDBJ databases">
        <authorList>
            <person name="Chen Y."/>
            <person name="Shah S."/>
            <person name="Dougan E. K."/>
            <person name="Thang M."/>
            <person name="Chan C."/>
        </authorList>
    </citation>
    <scope>NUCLEOTIDE SEQUENCE [LARGE SCALE GENOMIC DNA]</scope>
</reference>
<accession>A0ABN9S1R9</accession>
<sequence>NHFSVIKTKMDREYKDKCKAQVQNFKFSYNIQFEDEDDAQLFHAATRADPAFLTWTGPREGKVYHLRAGWDQPLPIRQRSFALGQCWQLIMDGMKVKGLWQQSMRLGSNLFAGVLHLSNSATEDVWELVKIMENEGELGTFNITPQKDMHNLGFEATFVDALAGRVAAIIAKQR</sequence>
<feature type="non-terminal residue" evidence="1">
    <location>
        <position position="1"/>
    </location>
</feature>
<name>A0ABN9S1R9_9DINO</name>
<dbReference type="Proteomes" id="UP001189429">
    <property type="component" value="Unassembled WGS sequence"/>
</dbReference>
<organism evidence="1 2">
    <name type="scientific">Prorocentrum cordatum</name>
    <dbReference type="NCBI Taxonomy" id="2364126"/>
    <lineage>
        <taxon>Eukaryota</taxon>
        <taxon>Sar</taxon>
        <taxon>Alveolata</taxon>
        <taxon>Dinophyceae</taxon>
        <taxon>Prorocentrales</taxon>
        <taxon>Prorocentraceae</taxon>
        <taxon>Prorocentrum</taxon>
    </lineage>
</organism>
<gene>
    <name evidence="1" type="ORF">PCOR1329_LOCUS25749</name>
</gene>
<evidence type="ECO:0000313" key="2">
    <source>
        <dbReference type="Proteomes" id="UP001189429"/>
    </source>
</evidence>
<protein>
    <submittedName>
        <fullName evidence="1">Uncharacterized protein</fullName>
    </submittedName>
</protein>
<keyword evidence="2" id="KW-1185">Reference proteome</keyword>
<proteinExistence type="predicted"/>